<dbReference type="Pfam" id="PF01584">
    <property type="entry name" value="CheW"/>
    <property type="match status" value="1"/>
</dbReference>
<evidence type="ECO:0000259" key="1">
    <source>
        <dbReference type="PROSITE" id="PS50851"/>
    </source>
</evidence>
<organism evidence="2 3">
    <name type="scientific">Parathalassolituus penaei</name>
    <dbReference type="NCBI Taxonomy" id="2997323"/>
    <lineage>
        <taxon>Bacteria</taxon>
        <taxon>Pseudomonadati</taxon>
        <taxon>Pseudomonadota</taxon>
        <taxon>Gammaproteobacteria</taxon>
        <taxon>Oceanospirillales</taxon>
        <taxon>Oceanospirillaceae</taxon>
        <taxon>Parathalassolituus</taxon>
    </lineage>
</organism>
<protein>
    <submittedName>
        <fullName evidence="2">Chemotaxis protein CheW</fullName>
    </submittedName>
</protein>
<dbReference type="GO" id="GO:0007165">
    <property type="term" value="P:signal transduction"/>
    <property type="evidence" value="ECO:0007669"/>
    <property type="project" value="InterPro"/>
</dbReference>
<dbReference type="AlphaFoldDB" id="A0A9X3ISG8"/>
<accession>A0A9X3ISG8</accession>
<reference evidence="2" key="1">
    <citation type="submission" date="2022-11" db="EMBL/GenBank/DDBJ databases">
        <title>Parathalassolutuus dongxingensis gen. nov., sp. nov., a novel member of family Oceanospirillaceae isolated from a coastal shrimp pond in Guangxi, China.</title>
        <authorList>
            <person name="Chen H."/>
        </authorList>
    </citation>
    <scope>NUCLEOTIDE SEQUENCE</scope>
    <source>
        <strain evidence="2">G-43</strain>
    </source>
</reference>
<dbReference type="Gene3D" id="2.30.30.40">
    <property type="entry name" value="SH3 Domains"/>
    <property type="match status" value="1"/>
</dbReference>
<dbReference type="InterPro" id="IPR002545">
    <property type="entry name" value="CheW-lke_dom"/>
</dbReference>
<name>A0A9X3ISG8_9GAMM</name>
<dbReference type="SMART" id="SM00260">
    <property type="entry name" value="CheW"/>
    <property type="match status" value="1"/>
</dbReference>
<comment type="caution">
    <text evidence="2">The sequence shown here is derived from an EMBL/GenBank/DDBJ whole genome shotgun (WGS) entry which is preliminary data.</text>
</comment>
<proteinExistence type="predicted"/>
<dbReference type="EMBL" id="JAPNOA010000039">
    <property type="protein sequence ID" value="MCY0966367.1"/>
    <property type="molecule type" value="Genomic_DNA"/>
</dbReference>
<dbReference type="Gene3D" id="2.40.50.180">
    <property type="entry name" value="CheA-289, Domain 4"/>
    <property type="match status" value="1"/>
</dbReference>
<dbReference type="SUPFAM" id="SSF50341">
    <property type="entry name" value="CheW-like"/>
    <property type="match status" value="1"/>
</dbReference>
<evidence type="ECO:0000313" key="3">
    <source>
        <dbReference type="Proteomes" id="UP001150830"/>
    </source>
</evidence>
<sequence length="161" mass="17641">MNQAPATTNETEKSGQIDCLLIPLRDRQLLLPNVTVAEIIPFSHLLTTNSAVDWILGRINWRGVTIPVICYEILNNTPAPSPNPGARFAVINGVGSHSQMPFYGMLVQGIPRLKKVKESEIQQIDAMGKGVLDSMAVAVDGEESAFIPDMVRVEQSLLKYV</sequence>
<gene>
    <name evidence="2" type="ORF">OUO13_14315</name>
</gene>
<feature type="domain" description="CheW-like" evidence="1">
    <location>
        <begin position="16"/>
        <end position="161"/>
    </location>
</feature>
<dbReference type="Proteomes" id="UP001150830">
    <property type="component" value="Unassembled WGS sequence"/>
</dbReference>
<keyword evidence="3" id="KW-1185">Reference proteome</keyword>
<dbReference type="InterPro" id="IPR036061">
    <property type="entry name" value="CheW-like_dom_sf"/>
</dbReference>
<dbReference type="GO" id="GO:0006935">
    <property type="term" value="P:chemotaxis"/>
    <property type="evidence" value="ECO:0007669"/>
    <property type="project" value="InterPro"/>
</dbReference>
<evidence type="ECO:0000313" key="2">
    <source>
        <dbReference type="EMBL" id="MCY0966367.1"/>
    </source>
</evidence>
<dbReference type="PROSITE" id="PS50851">
    <property type="entry name" value="CHEW"/>
    <property type="match status" value="1"/>
</dbReference>
<dbReference type="RefSeq" id="WP_283174575.1">
    <property type="nucleotide sequence ID" value="NZ_JAPNOA010000039.1"/>
</dbReference>